<dbReference type="Pfam" id="PF11558">
    <property type="entry name" value="HET-s_218-289"/>
    <property type="match status" value="1"/>
</dbReference>
<evidence type="ECO:0000259" key="2">
    <source>
        <dbReference type="Pfam" id="PF14479"/>
    </source>
</evidence>
<dbReference type="InterPro" id="IPR029498">
    <property type="entry name" value="HeLo_dom"/>
</dbReference>
<evidence type="ECO:0000259" key="1">
    <source>
        <dbReference type="Pfam" id="PF11558"/>
    </source>
</evidence>
<accession>A0A0F7ZMM7</accession>
<dbReference type="Gene3D" id="1.20.120.1020">
    <property type="entry name" value="Prion-inhibition and propagation, HeLo domain"/>
    <property type="match status" value="1"/>
</dbReference>
<name>A0A0F7ZMM7_9HYPO</name>
<dbReference type="AlphaFoldDB" id="A0A0F7ZMM7"/>
<feature type="domain" description="Prion-inhibition and propagation HeLo" evidence="2">
    <location>
        <begin position="6"/>
        <end position="198"/>
    </location>
</feature>
<keyword evidence="4" id="KW-1185">Reference proteome</keyword>
<dbReference type="InterPro" id="IPR038305">
    <property type="entry name" value="HeLo_sf"/>
</dbReference>
<sequence>MAEVFGTVAGALSVAALFNNCVDCFDYIQLSRHFGRDFERCQLKLDIAKMRMGRWGQAVAINEDPRFTTNAPGDNGARQVRAILEELDLLFQTVQKSSRRYELGARPDDLVRFEETDMQPAARRLHSQLSSVARQRQKRTGLLKKAAWALYDGKNMDKLVGQITEFVDDLEKLFPVETIRRQLVEVEIEAVDDEASLLALQNAAVGTDGLLSEAAALKVARGNYAETVQTEGSARVRVGDEWSESVLVHGTDVAVPTANAAASIAAKGGSAVHVGNNYGGRGIFDD</sequence>
<dbReference type="PANTHER" id="PTHR37542">
    <property type="entry name" value="HELO DOMAIN-CONTAINING PROTEIN-RELATED"/>
    <property type="match status" value="1"/>
</dbReference>
<evidence type="ECO:0008006" key="5">
    <source>
        <dbReference type="Google" id="ProtNLM"/>
    </source>
</evidence>
<gene>
    <name evidence="3" type="ORF">HIM_08311</name>
</gene>
<reference evidence="3 4" key="1">
    <citation type="journal article" date="2014" name="Genome Biol. Evol.">
        <title>Comparative genomics and transcriptomics analyses reveal divergent lifestyle features of nematode endoparasitic fungus Hirsutella minnesotensis.</title>
        <authorList>
            <person name="Lai Y."/>
            <person name="Liu K."/>
            <person name="Zhang X."/>
            <person name="Zhang X."/>
            <person name="Li K."/>
            <person name="Wang N."/>
            <person name="Shu C."/>
            <person name="Wu Y."/>
            <person name="Wang C."/>
            <person name="Bushley K.E."/>
            <person name="Xiang M."/>
            <person name="Liu X."/>
        </authorList>
    </citation>
    <scope>NUCLEOTIDE SEQUENCE [LARGE SCALE GENOMIC DNA]</scope>
    <source>
        <strain evidence="3 4">3608</strain>
    </source>
</reference>
<organism evidence="3 4">
    <name type="scientific">Hirsutella minnesotensis 3608</name>
    <dbReference type="NCBI Taxonomy" id="1043627"/>
    <lineage>
        <taxon>Eukaryota</taxon>
        <taxon>Fungi</taxon>
        <taxon>Dikarya</taxon>
        <taxon>Ascomycota</taxon>
        <taxon>Pezizomycotina</taxon>
        <taxon>Sordariomycetes</taxon>
        <taxon>Hypocreomycetidae</taxon>
        <taxon>Hypocreales</taxon>
        <taxon>Ophiocordycipitaceae</taxon>
        <taxon>Hirsutella</taxon>
    </lineage>
</organism>
<dbReference type="Proteomes" id="UP000054481">
    <property type="component" value="Unassembled WGS sequence"/>
</dbReference>
<dbReference type="InterPro" id="IPR021084">
    <property type="entry name" value="Het-s_prion_dom"/>
</dbReference>
<proteinExistence type="predicted"/>
<evidence type="ECO:0000313" key="3">
    <source>
        <dbReference type="EMBL" id="KJZ72270.1"/>
    </source>
</evidence>
<protein>
    <recommendedName>
        <fullName evidence="5">Prion-inhibition and propagation HeLo domain-containing protein</fullName>
    </recommendedName>
</protein>
<dbReference type="EMBL" id="KQ030549">
    <property type="protein sequence ID" value="KJZ72270.1"/>
    <property type="molecule type" value="Genomic_DNA"/>
</dbReference>
<dbReference type="Pfam" id="PF14479">
    <property type="entry name" value="HeLo"/>
    <property type="match status" value="1"/>
</dbReference>
<dbReference type="OrthoDB" id="20872at2759"/>
<feature type="domain" description="Het-s prion-forming" evidence="1">
    <location>
        <begin position="222"/>
        <end position="279"/>
    </location>
</feature>
<dbReference type="PANTHER" id="PTHR37542:SF3">
    <property type="entry name" value="PRION-INHIBITION AND PROPAGATION HELO DOMAIN-CONTAINING PROTEIN"/>
    <property type="match status" value="1"/>
</dbReference>
<evidence type="ECO:0000313" key="4">
    <source>
        <dbReference type="Proteomes" id="UP000054481"/>
    </source>
</evidence>